<accession>A0A6J5MYE4</accession>
<sequence>MNEPVAWMHKQSGQIGNIEPTNKDGIVPLYTHPVKELTEWEMKECWEKATEGREHFCSQYFDFAQLILRKAQEK</sequence>
<dbReference type="EMBL" id="LR796556">
    <property type="protein sequence ID" value="CAB4151558.1"/>
    <property type="molecule type" value="Genomic_DNA"/>
</dbReference>
<organism evidence="1">
    <name type="scientific">uncultured Caudovirales phage</name>
    <dbReference type="NCBI Taxonomy" id="2100421"/>
    <lineage>
        <taxon>Viruses</taxon>
        <taxon>Duplodnaviria</taxon>
        <taxon>Heunggongvirae</taxon>
        <taxon>Uroviricota</taxon>
        <taxon>Caudoviricetes</taxon>
        <taxon>Peduoviridae</taxon>
        <taxon>Maltschvirus</taxon>
        <taxon>Maltschvirus maltsch</taxon>
    </lineage>
</organism>
<evidence type="ECO:0000313" key="1">
    <source>
        <dbReference type="EMBL" id="CAB4151558.1"/>
    </source>
</evidence>
<name>A0A6J5MYE4_9CAUD</name>
<gene>
    <name evidence="1" type="ORF">UFOVP599_23</name>
</gene>
<reference evidence="1" key="1">
    <citation type="submission" date="2020-04" db="EMBL/GenBank/DDBJ databases">
        <authorList>
            <person name="Chiriac C."/>
            <person name="Salcher M."/>
            <person name="Ghai R."/>
            <person name="Kavagutti S V."/>
        </authorList>
    </citation>
    <scope>NUCLEOTIDE SEQUENCE</scope>
</reference>
<proteinExistence type="predicted"/>
<protein>
    <submittedName>
        <fullName evidence="1">Uncharacterized protein</fullName>
    </submittedName>
</protein>